<dbReference type="PROSITE" id="PS51755">
    <property type="entry name" value="OMPR_PHOB"/>
    <property type="match status" value="1"/>
</dbReference>
<keyword evidence="2 3" id="KW-0238">DNA-binding</keyword>
<dbReference type="EMBL" id="JACHHT010000005">
    <property type="protein sequence ID" value="MBB6523867.1"/>
    <property type="molecule type" value="Genomic_DNA"/>
</dbReference>
<evidence type="ECO:0000256" key="1">
    <source>
        <dbReference type="ARBA" id="ARBA00009820"/>
    </source>
</evidence>
<dbReference type="InterPro" id="IPR036388">
    <property type="entry name" value="WH-like_DNA-bd_sf"/>
</dbReference>
<dbReference type="InterPro" id="IPR016032">
    <property type="entry name" value="Sig_transdc_resp-reg_C-effctor"/>
</dbReference>
<evidence type="ECO:0000313" key="6">
    <source>
        <dbReference type="EMBL" id="MBB6523867.1"/>
    </source>
</evidence>
<keyword evidence="7" id="KW-1185">Reference proteome</keyword>
<dbReference type="AlphaFoldDB" id="A0A7X0JX70"/>
<dbReference type="InterPro" id="IPR001867">
    <property type="entry name" value="OmpR/PhoB-type_DNA-bd"/>
</dbReference>
<evidence type="ECO:0000256" key="4">
    <source>
        <dbReference type="SAM" id="Phobius"/>
    </source>
</evidence>
<dbReference type="PANTHER" id="PTHR36842">
    <property type="entry name" value="PROTEIN TOLB HOMOLOG"/>
    <property type="match status" value="1"/>
</dbReference>
<sequence>MQKCFWINGIQVDLSRNTINRDDGAFPLQPKVISVLKVLALHQGEVVSHDQLMDEVWRGATVSPNTLQRCIAQLRKVLKDNSRTQQVIKTHSKLGYSLEASVNWEDSIPSEIEFDGKSPFKSVSSGRFYYPAMALAAAMLLIWLVYGLAPGEPSLNFRQSKMLTTSDEKEYFPDYSPDGRYLVFHRYLGACENHLWAKDLKTHQEYRLTRTSGIYANYSWSTDGNQLAFIKREGCQQQSGQEASCWRLYTLDFAQALRGPLEPVQRLDCDTHLIDTPVWANNGNILLLKEEKAPSDEQGQLRLMVYDVRTTQLKEFYRPKQGRLYDFTYSNKLNRFAVITKGRSQSHFVELLDGQGQLLERSRITPLESHSRFQSYSASFHPNGEFLITNLENGLHQMSLGGELRKIETPYDLALSAPRFHPIEQKIVATSGVVDIDIAEIELAALASRTGSLQDDRTEVGFNEVHLPFPSISRSIRKESHARFQPNGERIAFVSQRSGSEQLWIYHKGESRQLSRFNQSSSIRGLEWSPDGQHIAVGIRDTIVLVDLNGNETPFVLNKPIRNLFQWASENQLLALAGEKSSNQLLTIDAETREISRITDVDVKFARQYKGGFLMMDVANRLWHLSKDERRAINVPFNMLGGNPVLSGDGSLYGISHDAQLWRFDLEAQQIEMIAAVDENVWWLMDVKEGYLLAAQAISARKEIVELSPQM</sequence>
<evidence type="ECO:0000256" key="3">
    <source>
        <dbReference type="PROSITE-ProRule" id="PRU01091"/>
    </source>
</evidence>
<dbReference type="Proteomes" id="UP000528457">
    <property type="component" value="Unassembled WGS sequence"/>
</dbReference>
<keyword evidence="4" id="KW-1133">Transmembrane helix</keyword>
<protein>
    <submittedName>
        <fullName evidence="6">DNA-binding winged helix-turn-helix (WHTH) protein/Tol biopolymer transport system component</fullName>
    </submittedName>
</protein>
<feature type="domain" description="OmpR/PhoB-type" evidence="5">
    <location>
        <begin position="2"/>
        <end position="100"/>
    </location>
</feature>
<dbReference type="InterPro" id="IPR011659">
    <property type="entry name" value="WD40"/>
</dbReference>
<organism evidence="6 7">
    <name type="scientific">Pseudoteredinibacter isoporae</name>
    <dbReference type="NCBI Taxonomy" id="570281"/>
    <lineage>
        <taxon>Bacteria</taxon>
        <taxon>Pseudomonadati</taxon>
        <taxon>Pseudomonadota</taxon>
        <taxon>Gammaproteobacteria</taxon>
        <taxon>Cellvibrionales</taxon>
        <taxon>Cellvibrionaceae</taxon>
        <taxon>Pseudoteredinibacter</taxon>
    </lineage>
</organism>
<dbReference type="InterPro" id="IPR011042">
    <property type="entry name" value="6-blade_b-propeller_TolB-like"/>
</dbReference>
<dbReference type="GO" id="GO:0006355">
    <property type="term" value="P:regulation of DNA-templated transcription"/>
    <property type="evidence" value="ECO:0007669"/>
    <property type="project" value="InterPro"/>
</dbReference>
<dbReference type="Gene3D" id="1.10.10.10">
    <property type="entry name" value="Winged helix-like DNA-binding domain superfamily/Winged helix DNA-binding domain"/>
    <property type="match status" value="1"/>
</dbReference>
<evidence type="ECO:0000313" key="7">
    <source>
        <dbReference type="Proteomes" id="UP000528457"/>
    </source>
</evidence>
<accession>A0A7X0JX70</accession>
<evidence type="ECO:0000259" key="5">
    <source>
        <dbReference type="PROSITE" id="PS51755"/>
    </source>
</evidence>
<dbReference type="GO" id="GO:0003677">
    <property type="term" value="F:DNA binding"/>
    <property type="evidence" value="ECO:0007669"/>
    <property type="project" value="UniProtKB-UniRule"/>
</dbReference>
<dbReference type="CDD" id="cd00383">
    <property type="entry name" value="trans_reg_C"/>
    <property type="match status" value="1"/>
</dbReference>
<dbReference type="SMART" id="SM00862">
    <property type="entry name" value="Trans_reg_C"/>
    <property type="match status" value="1"/>
</dbReference>
<dbReference type="Pfam" id="PF00486">
    <property type="entry name" value="Trans_reg_C"/>
    <property type="match status" value="1"/>
</dbReference>
<feature type="DNA-binding region" description="OmpR/PhoB-type" evidence="3">
    <location>
        <begin position="2"/>
        <end position="100"/>
    </location>
</feature>
<keyword evidence="4" id="KW-0812">Transmembrane</keyword>
<reference evidence="6 7" key="1">
    <citation type="submission" date="2020-08" db="EMBL/GenBank/DDBJ databases">
        <title>Genomic Encyclopedia of Type Strains, Phase IV (KMG-IV): sequencing the most valuable type-strain genomes for metagenomic binning, comparative biology and taxonomic classification.</title>
        <authorList>
            <person name="Goeker M."/>
        </authorList>
    </citation>
    <scope>NUCLEOTIDE SEQUENCE [LARGE SCALE GENOMIC DNA]</scope>
    <source>
        <strain evidence="6 7">DSM 22368</strain>
    </source>
</reference>
<comment type="caution">
    <text evidence="6">The sequence shown here is derived from an EMBL/GenBank/DDBJ whole genome shotgun (WGS) entry which is preliminary data.</text>
</comment>
<dbReference type="RefSeq" id="WP_166843599.1">
    <property type="nucleotide sequence ID" value="NZ_JAAONY010000005.1"/>
</dbReference>
<feature type="transmembrane region" description="Helical" evidence="4">
    <location>
        <begin position="128"/>
        <end position="149"/>
    </location>
</feature>
<dbReference type="SUPFAM" id="SSF82171">
    <property type="entry name" value="DPP6 N-terminal domain-like"/>
    <property type="match status" value="2"/>
</dbReference>
<dbReference type="PANTHER" id="PTHR36842:SF1">
    <property type="entry name" value="PROTEIN TOLB"/>
    <property type="match status" value="1"/>
</dbReference>
<gene>
    <name evidence="6" type="ORF">HNR48_004182</name>
</gene>
<evidence type="ECO:0000256" key="2">
    <source>
        <dbReference type="ARBA" id="ARBA00023125"/>
    </source>
</evidence>
<dbReference type="InParanoid" id="A0A7X0JX70"/>
<keyword evidence="4" id="KW-0472">Membrane</keyword>
<dbReference type="Pfam" id="PF07676">
    <property type="entry name" value="PD40"/>
    <property type="match status" value="3"/>
</dbReference>
<dbReference type="Gene3D" id="2.120.10.30">
    <property type="entry name" value="TolB, C-terminal domain"/>
    <property type="match status" value="2"/>
</dbReference>
<comment type="similarity">
    <text evidence="1">Belongs to the TolB family.</text>
</comment>
<name>A0A7X0JX70_9GAMM</name>
<dbReference type="SUPFAM" id="SSF46894">
    <property type="entry name" value="C-terminal effector domain of the bipartite response regulators"/>
    <property type="match status" value="1"/>
</dbReference>
<proteinExistence type="inferred from homology"/>
<dbReference type="GO" id="GO:0000160">
    <property type="term" value="P:phosphorelay signal transduction system"/>
    <property type="evidence" value="ECO:0007669"/>
    <property type="project" value="InterPro"/>
</dbReference>